<reference evidence="2" key="1">
    <citation type="submission" date="2025-08" db="UniProtKB">
        <authorList>
            <consortium name="RefSeq"/>
        </authorList>
    </citation>
    <scope>IDENTIFICATION</scope>
</reference>
<evidence type="ECO:0000313" key="2">
    <source>
        <dbReference type="RefSeq" id="XP_073938644.1"/>
    </source>
</evidence>
<dbReference type="Proteomes" id="UP001732720">
    <property type="component" value="Chromosome 8"/>
</dbReference>
<dbReference type="RefSeq" id="XP_073938644.1">
    <property type="nucleotide sequence ID" value="XM_074082543.1"/>
</dbReference>
<name>A0AC58NAF4_CASCN</name>
<gene>
    <name evidence="2" type="primary">Msh5</name>
</gene>
<sequence>MVLVLQLLPLLLSKAHGDPGASLVGSPGDRVNLSCIGVSHPIRWTWAPSFPACKGLTKGRRPILWASSSGIPTVPPFQRFTGRLRSLDPGIRRLELLLSAGDSGTFFCKGRYENESRTVLHVLGDKAQCRDPGSKHGSKHPQVLIPLLGAGLVLGLGALGAVWWLRRRSPPHPLRPLPTFALSLPHSSLRECRVPEAHRGGGGAQDSREPGPGAGLEISKQRLLSGNYAFIPESMTATEKILFLSSIIPFDCLLMVRALGGLLKFLGRRRIGVELEDYNVSVPILGFKKFVLTHLVSIDQDTYSVLQIFKSESHPSVYKVASGLKEGLSLFGILNRCRCKWGEKLLRLWFTRPTQDLGELNSRLDVIQFFLLPQNLDMAQMLHRLMSNIKNVPLILKRMKLSHTKVSDWQVLYKTVYSALGLRDACRSLPQSIQLFRDIAQEFSDDLHHIASLIGKVVDFEGSLSENRFTVLPNIDPQIDEKKRRLMGLPSFLTEVARKELENLDSRIPSCSVIYIPLIGFLLSISRLPFMTEASDFEIEGLDFMFLSEEKLHYRSARTKELDALLGDLHCEIRDQETLLMHQLQCQVLARAAVLTPVLDLASRLDVLLALASAARDYGYSRPHYSPQLHGVRIQNGRHPLMELCARTFVPNSTECSGDKGRIKVITGPNSSGKSIYLKQVGLITFMALVGSFVPAEEAEIGTVDAIFTRIHSCESVSLGLSTFMIDLNQVAKAVNNATEQSLVLIDEFGKGTNTVDGLALLAAVLRHWLALGPMCPHIFVATNFLSLVQLQLLPQGPLVHYLTMETCEDGNDLVFFYQVCEGVASASHASHTAAQAGLPDKLIARGKEVSDLIRSGKPIQPVKELLKEKQMENCQTLVDKFLKLDLEDPSLDLDIFMSQEVLPAATTIL</sequence>
<protein>
    <submittedName>
        <fullName evidence="2">MutS protein homolog 5 isoform X5</fullName>
    </submittedName>
</protein>
<evidence type="ECO:0000313" key="1">
    <source>
        <dbReference type="Proteomes" id="UP001732720"/>
    </source>
</evidence>
<keyword evidence="1" id="KW-1185">Reference proteome</keyword>
<proteinExistence type="predicted"/>
<organism evidence="1 2">
    <name type="scientific">Castor canadensis</name>
    <name type="common">American beaver</name>
    <dbReference type="NCBI Taxonomy" id="51338"/>
    <lineage>
        <taxon>Eukaryota</taxon>
        <taxon>Metazoa</taxon>
        <taxon>Chordata</taxon>
        <taxon>Craniata</taxon>
        <taxon>Vertebrata</taxon>
        <taxon>Euteleostomi</taxon>
        <taxon>Mammalia</taxon>
        <taxon>Eutheria</taxon>
        <taxon>Euarchontoglires</taxon>
        <taxon>Glires</taxon>
        <taxon>Rodentia</taxon>
        <taxon>Castorimorpha</taxon>
        <taxon>Castoridae</taxon>
        <taxon>Castor</taxon>
    </lineage>
</organism>
<accession>A0AC58NAF4</accession>